<keyword evidence="17" id="KW-0325">Glycoprotein</keyword>
<evidence type="ECO:0000256" key="13">
    <source>
        <dbReference type="ARBA" id="ARBA00022833"/>
    </source>
</evidence>
<dbReference type="Gene3D" id="3.40.630.10">
    <property type="entry name" value="Zn peptidases"/>
    <property type="match status" value="1"/>
</dbReference>
<feature type="signal peptide" evidence="21">
    <location>
        <begin position="1"/>
        <end position="19"/>
    </location>
</feature>
<evidence type="ECO:0000256" key="16">
    <source>
        <dbReference type="ARBA" id="ARBA00023145"/>
    </source>
</evidence>
<evidence type="ECO:0000313" key="23">
    <source>
        <dbReference type="EMBL" id="KJE96990.1"/>
    </source>
</evidence>
<keyword evidence="10 21" id="KW-0732">Signal</keyword>
<evidence type="ECO:0000256" key="9">
    <source>
        <dbReference type="ARBA" id="ARBA00022723"/>
    </source>
</evidence>
<sequence length="479" mass="51694">MRSVAALLLLLLCASVATACSGDRDPNPNAKPLPPSSYVLPERIVQQIRDHQDDANRIIDYFTKGPGQGQTYTRLASLVDTVGPRPSGSASLERAIDMMLGNLKADRLDNVHGEPAWIPHWVRGAEYVQLLEPHDFTMNILSLGSSVGTGPQGITAEAIVVSSFEELTNRSAEAKGKIVVFNQPFVSYGETSVYRTQGASAAAKVGGVASLIRTIAPFSIYSPHTGVQFYTDGIPKIPTACITIEDAEMMARMHARGQRIVLKVYLEAQNLNDTLSRNTVAEVVGSTHPEQVVLVSGHLDSWDIAEAAMDDAGGAIISWQALSVVKALGLKPKRTMRALLWTSEEFGGVGSQQYYNSQANNTGNYSIVMESDLGTFTPTGLEFTGSPAATAIIQQIGQLLVNANATVVDCSLTFRHLLFCSLSGVPGASLHNDNDDYFYFHHSRGDTMTVEDPVALDLCAAVWAVYAYVIADLDDMLPR</sequence>
<dbReference type="InterPro" id="IPR007484">
    <property type="entry name" value="Peptidase_M28"/>
</dbReference>
<dbReference type="GO" id="GO:0005794">
    <property type="term" value="C:Golgi apparatus"/>
    <property type="evidence" value="ECO:0007669"/>
    <property type="project" value="UniProtKB-SubCell"/>
</dbReference>
<keyword evidence="16" id="KW-0865">Zymogen</keyword>
<evidence type="ECO:0000256" key="14">
    <source>
        <dbReference type="ARBA" id="ARBA00023034"/>
    </source>
</evidence>
<feature type="chain" id="PRO_5002255289" description="Carboxypeptidase Q" evidence="21">
    <location>
        <begin position="20"/>
        <end position="479"/>
    </location>
</feature>
<dbReference type="GO" id="GO:0005783">
    <property type="term" value="C:endoplasmic reticulum"/>
    <property type="evidence" value="ECO:0007669"/>
    <property type="project" value="UniProtKB-SubCell"/>
</dbReference>
<evidence type="ECO:0000256" key="10">
    <source>
        <dbReference type="ARBA" id="ARBA00022729"/>
    </source>
</evidence>
<dbReference type="Gene3D" id="3.50.30.30">
    <property type="match status" value="1"/>
</dbReference>
<evidence type="ECO:0000259" key="22">
    <source>
        <dbReference type="Pfam" id="PF04389"/>
    </source>
</evidence>
<evidence type="ECO:0000256" key="17">
    <source>
        <dbReference type="ARBA" id="ARBA00023180"/>
    </source>
</evidence>
<evidence type="ECO:0000256" key="20">
    <source>
        <dbReference type="ARBA" id="ARBA00033328"/>
    </source>
</evidence>
<keyword evidence="24" id="KW-1185">Reference proteome</keyword>
<proteinExistence type="predicted"/>
<accession>A0A0D2WVT1</accession>
<organism evidence="23 24">
    <name type="scientific">Capsaspora owczarzaki (strain ATCC 30864)</name>
    <dbReference type="NCBI Taxonomy" id="595528"/>
    <lineage>
        <taxon>Eukaryota</taxon>
        <taxon>Filasterea</taxon>
        <taxon>Capsaspora</taxon>
    </lineage>
</organism>
<dbReference type="GO" id="GO:0070573">
    <property type="term" value="F:metallodipeptidase activity"/>
    <property type="evidence" value="ECO:0007669"/>
    <property type="project" value="InterPro"/>
</dbReference>
<protein>
    <recommendedName>
        <fullName evidence="5">Carboxypeptidase Q</fullName>
    </recommendedName>
    <alternativeName>
        <fullName evidence="20">Plasma glutamate carboxypeptidase</fullName>
    </alternativeName>
</protein>
<name>A0A0D2WVT1_CAPO3</name>
<dbReference type="CDD" id="cd03883">
    <property type="entry name" value="M28_Pgcp_like"/>
    <property type="match status" value="1"/>
</dbReference>
<keyword evidence="9" id="KW-0479">Metal-binding</keyword>
<dbReference type="FunFam" id="3.50.30.30:FF:000009">
    <property type="entry name" value="Carboxypeptidase Q"/>
    <property type="match status" value="1"/>
</dbReference>
<dbReference type="PhylomeDB" id="A0A0D2WVT1"/>
<comment type="subunit">
    <text evidence="19">Homodimer. The monomeric form is inactive while the homodimer is active.</text>
</comment>
<dbReference type="FunFam" id="3.40.630.10:FF:000036">
    <property type="entry name" value="Carboxypeptidase Q"/>
    <property type="match status" value="1"/>
</dbReference>
<dbReference type="PANTHER" id="PTHR12053">
    <property type="entry name" value="PROTEASE FAMILY M28 PLASMA GLUTAMATE CARBOXYPEPTIDASE-RELATED"/>
    <property type="match status" value="1"/>
</dbReference>
<dbReference type="GO" id="GO:0006508">
    <property type="term" value="P:proteolysis"/>
    <property type="evidence" value="ECO:0007669"/>
    <property type="project" value="UniProtKB-KW"/>
</dbReference>
<evidence type="ECO:0000256" key="15">
    <source>
        <dbReference type="ARBA" id="ARBA00023049"/>
    </source>
</evidence>
<reference evidence="24" key="1">
    <citation type="submission" date="2011-02" db="EMBL/GenBank/DDBJ databases">
        <title>The Genome Sequence of Capsaspora owczarzaki ATCC 30864.</title>
        <authorList>
            <person name="Russ C."/>
            <person name="Cuomo C."/>
            <person name="Burger G."/>
            <person name="Gray M.W."/>
            <person name="Holland P.W.H."/>
            <person name="King N."/>
            <person name="Lang F.B.F."/>
            <person name="Roger A.J."/>
            <person name="Ruiz-Trillo I."/>
            <person name="Young S.K."/>
            <person name="Zeng Q."/>
            <person name="Gargeya S."/>
            <person name="Alvarado L."/>
            <person name="Berlin A."/>
            <person name="Chapman S.B."/>
            <person name="Chen Z."/>
            <person name="Freedman E."/>
            <person name="Gellesch M."/>
            <person name="Goldberg J."/>
            <person name="Griggs A."/>
            <person name="Gujja S."/>
            <person name="Heilman E."/>
            <person name="Heiman D."/>
            <person name="Howarth C."/>
            <person name="Mehta T."/>
            <person name="Neiman D."/>
            <person name="Pearson M."/>
            <person name="Roberts A."/>
            <person name="Saif S."/>
            <person name="Shea T."/>
            <person name="Shenoy N."/>
            <person name="Sisk P."/>
            <person name="Stolte C."/>
            <person name="Sykes S."/>
            <person name="White J."/>
            <person name="Yandava C."/>
            <person name="Haas B."/>
            <person name="Nusbaum C."/>
            <person name="Birren B."/>
        </authorList>
    </citation>
    <scope>NUCLEOTIDE SEQUENCE</scope>
    <source>
        <strain evidence="24">ATCC 30864</strain>
    </source>
</reference>
<dbReference type="EMBL" id="KE346373">
    <property type="protein sequence ID" value="KJE96990.1"/>
    <property type="molecule type" value="Genomic_DNA"/>
</dbReference>
<dbReference type="InParanoid" id="A0A0D2WVT1"/>
<dbReference type="InterPro" id="IPR039866">
    <property type="entry name" value="CPQ"/>
</dbReference>
<keyword evidence="8" id="KW-0645">Protease</keyword>
<evidence type="ECO:0000256" key="5">
    <source>
        <dbReference type="ARBA" id="ARBA00014116"/>
    </source>
</evidence>
<dbReference type="AlphaFoldDB" id="A0A0D2WVT1"/>
<dbReference type="PROSITE" id="PS51257">
    <property type="entry name" value="PROKAR_LIPOPROTEIN"/>
    <property type="match status" value="1"/>
</dbReference>
<evidence type="ECO:0000256" key="3">
    <source>
        <dbReference type="ARBA" id="ARBA00004555"/>
    </source>
</evidence>
<evidence type="ECO:0000256" key="6">
    <source>
        <dbReference type="ARBA" id="ARBA00022525"/>
    </source>
</evidence>
<keyword evidence="7 23" id="KW-0121">Carboxypeptidase</keyword>
<gene>
    <name evidence="23" type="ORF">CAOG_007480</name>
</gene>
<evidence type="ECO:0000256" key="18">
    <source>
        <dbReference type="ARBA" id="ARBA00023228"/>
    </source>
</evidence>
<keyword evidence="13" id="KW-0862">Zinc</keyword>
<keyword evidence="12" id="KW-0256">Endoplasmic reticulum</keyword>
<dbReference type="Pfam" id="PF04389">
    <property type="entry name" value="Peptidase_M28"/>
    <property type="match status" value="1"/>
</dbReference>
<evidence type="ECO:0000256" key="1">
    <source>
        <dbReference type="ARBA" id="ARBA00004240"/>
    </source>
</evidence>
<dbReference type="GO" id="GO:0043171">
    <property type="term" value="P:peptide catabolic process"/>
    <property type="evidence" value="ECO:0007669"/>
    <property type="project" value="TreeGrafter"/>
</dbReference>
<evidence type="ECO:0000256" key="2">
    <source>
        <dbReference type="ARBA" id="ARBA00004371"/>
    </source>
</evidence>
<comment type="subcellular location">
    <subcellularLocation>
        <location evidence="1">Endoplasmic reticulum</location>
    </subcellularLocation>
    <subcellularLocation>
        <location evidence="3">Golgi apparatus</location>
    </subcellularLocation>
    <subcellularLocation>
        <location evidence="2">Lysosome</location>
    </subcellularLocation>
    <subcellularLocation>
        <location evidence="4">Secreted</location>
    </subcellularLocation>
</comment>
<evidence type="ECO:0000256" key="19">
    <source>
        <dbReference type="ARBA" id="ARBA00025833"/>
    </source>
</evidence>
<dbReference type="OrthoDB" id="10013407at2759"/>
<keyword evidence="15" id="KW-0482">Metalloprotease</keyword>
<dbReference type="STRING" id="595528.A0A0D2WVT1"/>
<dbReference type="Proteomes" id="UP000008743">
    <property type="component" value="Unassembled WGS sequence"/>
</dbReference>
<keyword evidence="14" id="KW-0333">Golgi apparatus</keyword>
<dbReference type="GO" id="GO:0005615">
    <property type="term" value="C:extracellular space"/>
    <property type="evidence" value="ECO:0007669"/>
    <property type="project" value="TreeGrafter"/>
</dbReference>
<keyword evidence="6" id="KW-0964">Secreted</keyword>
<feature type="domain" description="Peptidase M28" evidence="22">
    <location>
        <begin position="278"/>
        <end position="465"/>
    </location>
</feature>
<dbReference type="eggNOG" id="KOG2195">
    <property type="taxonomic scope" value="Eukaryota"/>
</dbReference>
<evidence type="ECO:0000313" key="24">
    <source>
        <dbReference type="Proteomes" id="UP000008743"/>
    </source>
</evidence>
<keyword evidence="11" id="KW-0378">Hydrolase</keyword>
<dbReference type="GO" id="GO:0005764">
    <property type="term" value="C:lysosome"/>
    <property type="evidence" value="ECO:0007669"/>
    <property type="project" value="UniProtKB-SubCell"/>
</dbReference>
<keyword evidence="18" id="KW-0458">Lysosome</keyword>
<dbReference type="PANTHER" id="PTHR12053:SF3">
    <property type="entry name" value="CARBOXYPEPTIDASE Q"/>
    <property type="match status" value="1"/>
</dbReference>
<dbReference type="GO" id="GO:0046872">
    <property type="term" value="F:metal ion binding"/>
    <property type="evidence" value="ECO:0007669"/>
    <property type="project" value="UniProtKB-KW"/>
</dbReference>
<evidence type="ECO:0000256" key="12">
    <source>
        <dbReference type="ARBA" id="ARBA00022824"/>
    </source>
</evidence>
<evidence type="ECO:0000256" key="7">
    <source>
        <dbReference type="ARBA" id="ARBA00022645"/>
    </source>
</evidence>
<dbReference type="SUPFAM" id="SSF53187">
    <property type="entry name" value="Zn-dependent exopeptidases"/>
    <property type="match status" value="1"/>
</dbReference>
<evidence type="ECO:0000256" key="4">
    <source>
        <dbReference type="ARBA" id="ARBA00004613"/>
    </source>
</evidence>
<dbReference type="GO" id="GO:0004180">
    <property type="term" value="F:carboxypeptidase activity"/>
    <property type="evidence" value="ECO:0007669"/>
    <property type="project" value="UniProtKB-KW"/>
</dbReference>
<evidence type="ECO:0000256" key="11">
    <source>
        <dbReference type="ARBA" id="ARBA00022801"/>
    </source>
</evidence>
<evidence type="ECO:0000256" key="8">
    <source>
        <dbReference type="ARBA" id="ARBA00022670"/>
    </source>
</evidence>
<evidence type="ECO:0000256" key="21">
    <source>
        <dbReference type="SAM" id="SignalP"/>
    </source>
</evidence>